<sequence>MFTQSLNAAILASESAGGLPTETMALIIGGGIFLLFMLMLLITMSYTNVGNRHEVKAETDDTHRQHANKHGHH</sequence>
<dbReference type="Proteomes" id="UP001296993">
    <property type="component" value="Unassembled WGS sequence"/>
</dbReference>
<evidence type="ECO:0000256" key="1">
    <source>
        <dbReference type="SAM" id="Phobius"/>
    </source>
</evidence>
<dbReference type="EMBL" id="JAGIOF010000001">
    <property type="protein sequence ID" value="MBP2386366.1"/>
    <property type="molecule type" value="Genomic_DNA"/>
</dbReference>
<comment type="caution">
    <text evidence="2">The sequence shown here is derived from an EMBL/GenBank/DDBJ whole genome shotgun (WGS) entry which is preliminary data.</text>
</comment>
<dbReference type="RefSeq" id="WP_209997274.1">
    <property type="nucleotide sequence ID" value="NZ_BAAAJY010000002.1"/>
</dbReference>
<evidence type="ECO:0008006" key="4">
    <source>
        <dbReference type="Google" id="ProtNLM"/>
    </source>
</evidence>
<feature type="transmembrane region" description="Helical" evidence="1">
    <location>
        <begin position="24"/>
        <end position="46"/>
    </location>
</feature>
<protein>
    <recommendedName>
        <fullName evidence="4">4-hydroxybenzoate polyprenyltransferase</fullName>
    </recommendedName>
</protein>
<evidence type="ECO:0000313" key="2">
    <source>
        <dbReference type="EMBL" id="MBP2386366.1"/>
    </source>
</evidence>
<keyword evidence="1" id="KW-0472">Membrane</keyword>
<organism evidence="2 3">
    <name type="scientific">Paeniglutamicibacter kerguelensis</name>
    <dbReference type="NCBI Taxonomy" id="254788"/>
    <lineage>
        <taxon>Bacteria</taxon>
        <taxon>Bacillati</taxon>
        <taxon>Actinomycetota</taxon>
        <taxon>Actinomycetes</taxon>
        <taxon>Micrococcales</taxon>
        <taxon>Micrococcaceae</taxon>
        <taxon>Paeniglutamicibacter</taxon>
    </lineage>
</organism>
<accession>A0ABS4XDK4</accession>
<keyword evidence="1" id="KW-0812">Transmembrane</keyword>
<keyword evidence="1" id="KW-1133">Transmembrane helix</keyword>
<name>A0ABS4XDK4_9MICC</name>
<evidence type="ECO:0000313" key="3">
    <source>
        <dbReference type="Proteomes" id="UP001296993"/>
    </source>
</evidence>
<gene>
    <name evidence="2" type="ORF">JOF47_001877</name>
</gene>
<proteinExistence type="predicted"/>
<keyword evidence="3" id="KW-1185">Reference proteome</keyword>
<reference evidence="2 3" key="1">
    <citation type="submission" date="2021-03" db="EMBL/GenBank/DDBJ databases">
        <title>Sequencing the genomes of 1000 actinobacteria strains.</title>
        <authorList>
            <person name="Klenk H.-P."/>
        </authorList>
    </citation>
    <scope>NUCLEOTIDE SEQUENCE [LARGE SCALE GENOMIC DNA]</scope>
    <source>
        <strain evidence="2 3">DSM 15797</strain>
    </source>
</reference>